<accession>A0A151KVU7</accession>
<dbReference type="NCBIfam" id="TIGR03348">
    <property type="entry name" value="VI_IcmF"/>
    <property type="match status" value="1"/>
</dbReference>
<dbReference type="PANTHER" id="PTHR36153:SF1">
    <property type="entry name" value="TYPE VI SECRETION SYSTEM COMPONENT TSSM1"/>
    <property type="match status" value="1"/>
</dbReference>
<dbReference type="Pfam" id="PF06761">
    <property type="entry name" value="IcmF-related"/>
    <property type="match status" value="1"/>
</dbReference>
<feature type="domain" description="Type VI secretion system component TssM1 N-terminal" evidence="4">
    <location>
        <begin position="168"/>
        <end position="414"/>
    </location>
</feature>
<gene>
    <name evidence="6" type="ORF">ATY37_18345</name>
</gene>
<name>A0A151KVU7_9VIBR</name>
<evidence type="ECO:0000313" key="6">
    <source>
        <dbReference type="EMBL" id="KYN87216.1"/>
    </source>
</evidence>
<dbReference type="Pfam" id="PF21070">
    <property type="entry name" value="IcmF_helical"/>
    <property type="match status" value="1"/>
</dbReference>
<feature type="transmembrane region" description="Helical" evidence="1">
    <location>
        <begin position="30"/>
        <end position="54"/>
    </location>
</feature>
<dbReference type="RefSeq" id="WP_061897356.1">
    <property type="nucleotide sequence ID" value="NZ_LOBR01000049.1"/>
</dbReference>
<dbReference type="AlphaFoldDB" id="A0A151KVU7"/>
<keyword evidence="1" id="KW-0812">Transmembrane</keyword>
<proteinExistence type="predicted"/>
<dbReference type="EMBL" id="LOBR01000049">
    <property type="protein sequence ID" value="KYN87216.1"/>
    <property type="molecule type" value="Genomic_DNA"/>
</dbReference>
<dbReference type="InterPro" id="IPR017731">
    <property type="entry name" value="TssM1-like"/>
</dbReference>
<dbReference type="InterPro" id="IPR025743">
    <property type="entry name" value="TssM1_N"/>
</dbReference>
<keyword evidence="1" id="KW-1133">Transmembrane helix</keyword>
<evidence type="ECO:0000256" key="1">
    <source>
        <dbReference type="SAM" id="Phobius"/>
    </source>
</evidence>
<dbReference type="InterPro" id="IPR048677">
    <property type="entry name" value="TssM1_hel"/>
</dbReference>
<protein>
    <submittedName>
        <fullName evidence="6">IcmF-related protein</fullName>
    </submittedName>
</protein>
<reference evidence="7" key="1">
    <citation type="submission" date="2015-12" db="EMBL/GenBank/DDBJ databases">
        <authorList>
            <person name="Shamseldin A."/>
            <person name="Moawad H."/>
            <person name="Abd El-Rahim W.M."/>
            <person name="Sadowsky M.J."/>
        </authorList>
    </citation>
    <scope>NUCLEOTIDE SEQUENCE [LARGE SCALE GENOMIC DNA]</scope>
    <source>
        <strain evidence="7">2538-88</strain>
    </source>
</reference>
<dbReference type="Pfam" id="PF14331">
    <property type="entry name" value="IcmF-related_N"/>
    <property type="match status" value="1"/>
</dbReference>
<sequence length="1153" mass="130766">MMKKLLVILLLVGICGTCAALGWYLPSESPYFWTFYLTLGLAVLALGWGGYLWLRERKRLAANTNQHDQQLLLKQDTKLIQQTFKLATQKIRGKGSNRLESLYNLPWYLVLGGEKDAKSSLLQQNSLEPVLDKHSEESDTDQYIKFWSNDHAVVIEVGHRIFDNEGIDEALWAVLGQQLLKYRPRQGVNGIVSIIGCDRLLQGDRKDRQKLSSIIQEAVLSMGGLLKLTIPVYSVFSKADTIADFVEFFESYSGCDVDNPFGLTFPCDNTRRFAKHQFEEQSKQLLRALVEQQFELLRNISSEKSGSVIALPYQLRIVFERINELLSDIGRENRVREAVWLRGAYLLSCGQKGREFDLLTQAVAERAEFNTQSTREQLPSRRNFFSPRLFSHVILPEKQISGVNEFRHVAYLAGRSAMLGAVIAAVSVAGIVLKNNWNQDEQWRADAMAQMRLYTGDIHRLQGKPLSVPDMVAVLNELRTVAVEGIAPKPWYQRVSVKQSETAQRIYATYQEQLNIILLPKLEEIISSELYVYVNLGNPSKIFEILRYYQMLFDQQRLNLEEMQAYLLDNLKDQGDVSADNIETLALLLDDLFRSDYQHTLKANSELIAVAANNLEGLSPERLIYARIRSLPEYRNQVDIRRQLGDKFDSMFTFSDQYHGYLIPEIFTKQGYSELDLSAKSELLRQQLAEFKSIQGDMSGASITEITDLSKQLQRLYFADYIYYWKDLISNIHIKSFSTPVELSYALRNAREPATSPVLDVLEAIVVNTTLAVEEQPDTKENKKVASQLGLTKVAKNLGKVDKLNRAVGAKLLRLQPSFVVNEAFLGYANYVTGTGKAGDAVPLDGLIQEFDALNSYFDAALSSPNPSQVMHGYAKAHAEGSQDAIVLFERQSAKAPSQVALWTKSIAQQSWQKVIASSMNHVNKQWDEQVYQFYTQAIEGRFPFALQGRGEVALNDFAHFFKPQGRVDKFVDDFLKPFVYWDNGMLKLKHVDGYTLPISAQALSQLRQTRQLSQLFFGPTGQELALKIALRPSSMNTNVTEFQLREAESVFTYRHGPRVWSSVSWPSTGIDGYLSANFYQGENRVATRAYTGQWALFRALFDGDSSATSTRLVRKLNYKLSDSNIVIDYTLSDANQELNKGLFAKYFLPKAL</sequence>
<dbReference type="InterPro" id="IPR053156">
    <property type="entry name" value="T6SS_TssM-like"/>
</dbReference>
<dbReference type="InterPro" id="IPR009612">
    <property type="entry name" value="IcmF-rel"/>
</dbReference>
<evidence type="ECO:0000259" key="4">
    <source>
        <dbReference type="Pfam" id="PF14331"/>
    </source>
</evidence>
<evidence type="ECO:0000259" key="3">
    <source>
        <dbReference type="Pfam" id="PF06761"/>
    </source>
</evidence>
<keyword evidence="1" id="KW-0472">Membrane</keyword>
<feature type="domain" description="IcmF-related" evidence="3">
    <location>
        <begin position="473"/>
        <end position="770"/>
    </location>
</feature>
<evidence type="ECO:0000259" key="5">
    <source>
        <dbReference type="Pfam" id="PF21070"/>
    </source>
</evidence>
<evidence type="ECO:0000259" key="2">
    <source>
        <dbReference type="Pfam" id="PF06744"/>
    </source>
</evidence>
<dbReference type="InterPro" id="IPR010623">
    <property type="entry name" value="IcmF_C"/>
</dbReference>
<dbReference type="Proteomes" id="UP000075346">
    <property type="component" value="Unassembled WGS sequence"/>
</dbReference>
<feature type="domain" description="Type VI secretion system component TssM1 helical" evidence="5">
    <location>
        <begin position="921"/>
        <end position="1018"/>
    </location>
</feature>
<evidence type="ECO:0000313" key="7">
    <source>
        <dbReference type="Proteomes" id="UP000075346"/>
    </source>
</evidence>
<feature type="transmembrane region" description="Helical" evidence="1">
    <location>
        <begin position="409"/>
        <end position="433"/>
    </location>
</feature>
<dbReference type="PANTHER" id="PTHR36153">
    <property type="entry name" value="INNER MEMBRANE PROTEIN-RELATED"/>
    <property type="match status" value="1"/>
</dbReference>
<organism evidence="6 7">
    <name type="scientific">Vibrio cidicii</name>
    <dbReference type="NCBI Taxonomy" id="1763883"/>
    <lineage>
        <taxon>Bacteria</taxon>
        <taxon>Pseudomonadati</taxon>
        <taxon>Pseudomonadota</taxon>
        <taxon>Gammaproteobacteria</taxon>
        <taxon>Vibrionales</taxon>
        <taxon>Vibrionaceae</taxon>
        <taxon>Vibrio</taxon>
    </lineage>
</organism>
<dbReference type="Pfam" id="PF06744">
    <property type="entry name" value="IcmF_C"/>
    <property type="match status" value="1"/>
</dbReference>
<feature type="domain" description="Type VI secretion system IcmF C-terminal" evidence="2">
    <location>
        <begin position="1030"/>
        <end position="1121"/>
    </location>
</feature>
<comment type="caution">
    <text evidence="6">The sequence shown here is derived from an EMBL/GenBank/DDBJ whole genome shotgun (WGS) entry which is preliminary data.</text>
</comment>